<keyword evidence="2" id="KW-1185">Reference proteome</keyword>
<name>A0A7R8V3G7_HERIL</name>
<evidence type="ECO:0000313" key="1">
    <source>
        <dbReference type="EMBL" id="CAD7092078.1"/>
    </source>
</evidence>
<dbReference type="FunCoup" id="A0A7R8V3G7">
    <property type="interactions" value="2"/>
</dbReference>
<dbReference type="InParanoid" id="A0A7R8V3G7"/>
<sequence>MFKRHEFNPYRVYVFNISIKMRFVWLITLILAIIVAVSGDSCPSGFKKDGSLCTANRPIHGECPPKSRLDIGINKCVYVARG</sequence>
<evidence type="ECO:0000313" key="2">
    <source>
        <dbReference type="Proteomes" id="UP000594454"/>
    </source>
</evidence>
<dbReference type="AlphaFoldDB" id="A0A7R8V3G7"/>
<organism evidence="1 2">
    <name type="scientific">Hermetia illucens</name>
    <name type="common">Black soldier fly</name>
    <dbReference type="NCBI Taxonomy" id="343691"/>
    <lineage>
        <taxon>Eukaryota</taxon>
        <taxon>Metazoa</taxon>
        <taxon>Ecdysozoa</taxon>
        <taxon>Arthropoda</taxon>
        <taxon>Hexapoda</taxon>
        <taxon>Insecta</taxon>
        <taxon>Pterygota</taxon>
        <taxon>Neoptera</taxon>
        <taxon>Endopterygota</taxon>
        <taxon>Diptera</taxon>
        <taxon>Brachycera</taxon>
        <taxon>Stratiomyomorpha</taxon>
        <taxon>Stratiomyidae</taxon>
        <taxon>Hermetiinae</taxon>
        <taxon>Hermetia</taxon>
    </lineage>
</organism>
<reference evidence="1 2" key="1">
    <citation type="submission" date="2020-11" db="EMBL/GenBank/DDBJ databases">
        <authorList>
            <person name="Wallbank WR R."/>
            <person name="Pardo Diaz C."/>
            <person name="Kozak K."/>
            <person name="Martin S."/>
            <person name="Jiggins C."/>
            <person name="Moest M."/>
            <person name="Warren A I."/>
            <person name="Generalovic N T."/>
            <person name="Byers J.R.P. K."/>
            <person name="Montejo-Kovacevich G."/>
            <person name="Yen C E."/>
        </authorList>
    </citation>
    <scope>NUCLEOTIDE SEQUENCE [LARGE SCALE GENOMIC DNA]</scope>
</reference>
<proteinExistence type="predicted"/>
<dbReference type="EMBL" id="LR899014">
    <property type="protein sequence ID" value="CAD7092078.1"/>
    <property type="molecule type" value="Genomic_DNA"/>
</dbReference>
<accession>A0A7R8V3G7</accession>
<dbReference type="Proteomes" id="UP000594454">
    <property type="component" value="Chromosome 6"/>
</dbReference>
<gene>
    <name evidence="1" type="ORF">HERILL_LOCUS14467</name>
</gene>
<protein>
    <submittedName>
        <fullName evidence="1">Uncharacterized protein</fullName>
    </submittedName>
</protein>